<dbReference type="GeneID" id="40317036"/>
<protein>
    <submittedName>
        <fullName evidence="5">Trans-sialidase</fullName>
        <ecNumber evidence="5">3.2.1.18</ecNumber>
    </submittedName>
</protein>
<keyword evidence="5" id="KW-0326">Glycosidase</keyword>
<dbReference type="EC" id="3.2.1.18" evidence="5"/>
<keyword evidence="5" id="KW-0378">Hydrolase</keyword>
<evidence type="ECO:0000256" key="2">
    <source>
        <dbReference type="SAM" id="MobiDB-lite"/>
    </source>
</evidence>
<feature type="domain" description="Sialidase" evidence="3">
    <location>
        <begin position="27"/>
        <end position="365"/>
    </location>
</feature>
<dbReference type="SUPFAM" id="SSF49899">
    <property type="entry name" value="Concanavalin A-like lectins/glucanases"/>
    <property type="match status" value="1"/>
</dbReference>
<dbReference type="Gene3D" id="2.120.10.10">
    <property type="match status" value="1"/>
</dbReference>
<evidence type="ECO:0000313" key="6">
    <source>
        <dbReference type="Proteomes" id="UP000284403"/>
    </source>
</evidence>
<feature type="domain" description="Trans-sialidase C-terminal" evidence="4">
    <location>
        <begin position="424"/>
        <end position="628"/>
    </location>
</feature>
<dbReference type="GO" id="GO:0016020">
    <property type="term" value="C:membrane"/>
    <property type="evidence" value="ECO:0007669"/>
    <property type="project" value="TreeGrafter"/>
</dbReference>
<dbReference type="GO" id="GO:0006689">
    <property type="term" value="P:ganglioside catabolic process"/>
    <property type="evidence" value="ECO:0007669"/>
    <property type="project" value="TreeGrafter"/>
</dbReference>
<evidence type="ECO:0000313" key="5">
    <source>
        <dbReference type="EMBL" id="RNF21345.1"/>
    </source>
</evidence>
<evidence type="ECO:0000256" key="1">
    <source>
        <dbReference type="ARBA" id="ARBA00022737"/>
    </source>
</evidence>
<feature type="compositionally biased region" description="Low complexity" evidence="2">
    <location>
        <begin position="660"/>
        <end position="679"/>
    </location>
</feature>
<feature type="non-terminal residue" evidence="5">
    <location>
        <position position="1"/>
    </location>
</feature>
<dbReference type="InterPro" id="IPR055239">
    <property type="entry name" value="TS_C"/>
</dbReference>
<evidence type="ECO:0000259" key="3">
    <source>
        <dbReference type="Pfam" id="PF13859"/>
    </source>
</evidence>
<comment type="caution">
    <text evidence="5">The sequence shown here is derived from an EMBL/GenBank/DDBJ whole genome shotgun (WGS) entry which is preliminary data.</text>
</comment>
<dbReference type="GO" id="GO:0004308">
    <property type="term" value="F:exo-alpha-sialidase activity"/>
    <property type="evidence" value="ECO:0007669"/>
    <property type="project" value="UniProtKB-EC"/>
</dbReference>
<proteinExistence type="predicted"/>
<dbReference type="AlphaFoldDB" id="A0A422PUA3"/>
<dbReference type="Pfam" id="PF22925">
    <property type="entry name" value="TS_C"/>
    <property type="match status" value="1"/>
</dbReference>
<sequence>FTGTTEITESQWKDSGEQSQTVSSLRVPSLVAVGEDVFAVAEAQCANGDSDAGCFVGIASKHLKQTAEGAMEISAAEASLFRIRIGAEGVPAGLQATEVMRPTTLVRGDEIYVLLGRYSRTQAAGQGAATTVGGLLLVKGSATGADGAKAIQLDKAAALTPEATRLSGSLAQVAVGGGPGVVLKDGTLVFPMQATDKKSGKSVLLSMSLAPSGSKWALSSVATGKGCRNPSIVEWGGDEKKLLMLASCEDGYYKVYESTAAGNIWSQVGEPISRVWGTSQNRQGGDGVQGGLTTAEIEKQKVMLLTTPVYSEEKEGAATRARLHLWATDMQRVHDVGPVSREADDAAASSLLYKNGTSELIALYEKKNGDDDSYGLVAVSLTAKLEQIKSVVKTWKDMDAALQSCTSSGGVDPRKRGMCNGPIPTKGLVGFLSGNSAGRAWVDEYRGVNATVTQGERRVPNGVTFTGAGAGAEWPVGKQGKHQLYGFARNKFTLAATVAIHAVPGADGRPIPLMGARMSDANGTVLFGLSYTKDKTWALTVNGKGREAAGGAWEKDKTYQVALRMRDLGNWRVDVDGETIFEGSSDVPLLKRGTMSHFYVGGDGAKAAADGHRVTVSNVLLYNRPLEEGDVRALAAGKVAIPPPDGGSSPTTQAGGGGADSAEPAASVAKAASTAAPRARSSKSDVTVHWRVPQVLLLLLLELCGVAALCRM</sequence>
<dbReference type="PRINTS" id="PR01803">
    <property type="entry name" value="TCSIALIDASE"/>
</dbReference>
<dbReference type="PANTHER" id="PTHR10628:SF30">
    <property type="entry name" value="EXO-ALPHA-SIALIDASE"/>
    <property type="match status" value="1"/>
</dbReference>
<gene>
    <name evidence="5" type="ORF">Tco025E_03425</name>
</gene>
<dbReference type="PANTHER" id="PTHR10628">
    <property type="entry name" value="SIALIDASE"/>
    <property type="match status" value="1"/>
</dbReference>
<evidence type="ECO:0000259" key="4">
    <source>
        <dbReference type="Pfam" id="PF22925"/>
    </source>
</evidence>
<keyword evidence="1" id="KW-0677">Repeat</keyword>
<dbReference type="SUPFAM" id="SSF50939">
    <property type="entry name" value="Sialidases"/>
    <property type="match status" value="1"/>
</dbReference>
<dbReference type="Gene3D" id="2.60.120.200">
    <property type="match status" value="1"/>
</dbReference>
<dbReference type="EMBL" id="MKKU01000158">
    <property type="protein sequence ID" value="RNF21345.1"/>
    <property type="molecule type" value="Genomic_DNA"/>
</dbReference>
<dbReference type="InterPro" id="IPR013320">
    <property type="entry name" value="ConA-like_dom_sf"/>
</dbReference>
<reference evidence="5 6" key="1">
    <citation type="journal article" date="2018" name="BMC Genomics">
        <title>Genomic comparison of Trypanosoma conorhini and Trypanosoma rangeli to Trypanosoma cruzi strains of high and low virulence.</title>
        <authorList>
            <person name="Bradwell K.R."/>
            <person name="Koparde V.N."/>
            <person name="Matveyev A.V."/>
            <person name="Serrano M.G."/>
            <person name="Alves J.M."/>
            <person name="Parikh H."/>
            <person name="Huang B."/>
            <person name="Lee V."/>
            <person name="Espinosa-Alvarez O."/>
            <person name="Ortiz P.A."/>
            <person name="Costa-Martins A.G."/>
            <person name="Teixeira M.M."/>
            <person name="Buck G.A."/>
        </authorList>
    </citation>
    <scope>NUCLEOTIDE SEQUENCE [LARGE SCALE GENOMIC DNA]</scope>
    <source>
        <strain evidence="5 6">025E</strain>
    </source>
</reference>
<dbReference type="InterPro" id="IPR011040">
    <property type="entry name" value="Sialidase"/>
</dbReference>
<dbReference type="Proteomes" id="UP000284403">
    <property type="component" value="Unassembled WGS sequence"/>
</dbReference>
<keyword evidence="6" id="KW-1185">Reference proteome</keyword>
<dbReference type="InterPro" id="IPR026856">
    <property type="entry name" value="Sialidase_fam"/>
</dbReference>
<dbReference type="InterPro" id="IPR036278">
    <property type="entry name" value="Sialidase_sf"/>
</dbReference>
<dbReference type="GO" id="GO:0005737">
    <property type="term" value="C:cytoplasm"/>
    <property type="evidence" value="ECO:0007669"/>
    <property type="project" value="TreeGrafter"/>
</dbReference>
<dbReference type="RefSeq" id="XP_029229502.1">
    <property type="nucleotide sequence ID" value="XM_029370343.1"/>
</dbReference>
<accession>A0A422PUA3</accession>
<dbReference type="OrthoDB" id="252632at2759"/>
<feature type="region of interest" description="Disordered" evidence="2">
    <location>
        <begin position="638"/>
        <end position="684"/>
    </location>
</feature>
<dbReference type="Pfam" id="PF13859">
    <property type="entry name" value="BNR_3"/>
    <property type="match status" value="1"/>
</dbReference>
<name>A0A422PUA3_9TRYP</name>
<dbReference type="GO" id="GO:0009313">
    <property type="term" value="P:oligosaccharide catabolic process"/>
    <property type="evidence" value="ECO:0007669"/>
    <property type="project" value="TreeGrafter"/>
</dbReference>
<dbReference type="InterPro" id="IPR008377">
    <property type="entry name" value="Sialidase_trypan"/>
</dbReference>
<organism evidence="5 6">
    <name type="scientific">Trypanosoma conorhini</name>
    <dbReference type="NCBI Taxonomy" id="83891"/>
    <lineage>
        <taxon>Eukaryota</taxon>
        <taxon>Discoba</taxon>
        <taxon>Euglenozoa</taxon>
        <taxon>Kinetoplastea</taxon>
        <taxon>Metakinetoplastina</taxon>
        <taxon>Trypanosomatida</taxon>
        <taxon>Trypanosomatidae</taxon>
        <taxon>Trypanosoma</taxon>
    </lineage>
</organism>
<dbReference type="CDD" id="cd15482">
    <property type="entry name" value="Sialidase_non-viral"/>
    <property type="match status" value="1"/>
</dbReference>